<evidence type="ECO:0008006" key="3">
    <source>
        <dbReference type="Google" id="ProtNLM"/>
    </source>
</evidence>
<evidence type="ECO:0000313" key="1">
    <source>
        <dbReference type="EMBL" id="MCI83643.1"/>
    </source>
</evidence>
<dbReference type="Proteomes" id="UP000265520">
    <property type="component" value="Unassembled WGS sequence"/>
</dbReference>
<dbReference type="AlphaFoldDB" id="A0A392V877"/>
<protein>
    <recommendedName>
        <fullName evidence="3">DUF4283 domain protein</fullName>
    </recommendedName>
</protein>
<evidence type="ECO:0000313" key="2">
    <source>
        <dbReference type="Proteomes" id="UP000265520"/>
    </source>
</evidence>
<accession>A0A392V877</accession>
<reference evidence="1 2" key="1">
    <citation type="journal article" date="2018" name="Front. Plant Sci.">
        <title>Red Clover (Trifolium pratense) and Zigzag Clover (T. medium) - A Picture of Genomic Similarities and Differences.</title>
        <authorList>
            <person name="Dluhosova J."/>
            <person name="Istvanek J."/>
            <person name="Nedelnik J."/>
            <person name="Repkova J."/>
        </authorList>
    </citation>
    <scope>NUCLEOTIDE SEQUENCE [LARGE SCALE GENOMIC DNA]</scope>
    <source>
        <strain evidence="2">cv. 10/8</strain>
        <tissue evidence="1">Leaf</tissue>
    </source>
</reference>
<name>A0A392V877_9FABA</name>
<organism evidence="1 2">
    <name type="scientific">Trifolium medium</name>
    <dbReference type="NCBI Taxonomy" id="97028"/>
    <lineage>
        <taxon>Eukaryota</taxon>
        <taxon>Viridiplantae</taxon>
        <taxon>Streptophyta</taxon>
        <taxon>Embryophyta</taxon>
        <taxon>Tracheophyta</taxon>
        <taxon>Spermatophyta</taxon>
        <taxon>Magnoliopsida</taxon>
        <taxon>eudicotyledons</taxon>
        <taxon>Gunneridae</taxon>
        <taxon>Pentapetalae</taxon>
        <taxon>rosids</taxon>
        <taxon>fabids</taxon>
        <taxon>Fabales</taxon>
        <taxon>Fabaceae</taxon>
        <taxon>Papilionoideae</taxon>
        <taxon>50 kb inversion clade</taxon>
        <taxon>NPAAA clade</taxon>
        <taxon>Hologalegina</taxon>
        <taxon>IRL clade</taxon>
        <taxon>Trifolieae</taxon>
        <taxon>Trifolium</taxon>
    </lineage>
</organism>
<comment type="caution">
    <text evidence="1">The sequence shown here is derived from an EMBL/GenBank/DDBJ whole genome shotgun (WGS) entry which is preliminary data.</text>
</comment>
<proteinExistence type="predicted"/>
<feature type="non-terminal residue" evidence="1">
    <location>
        <position position="47"/>
    </location>
</feature>
<dbReference type="EMBL" id="LXQA011071951">
    <property type="protein sequence ID" value="MCI83643.1"/>
    <property type="molecule type" value="Genomic_DNA"/>
</dbReference>
<sequence>MVDGELIEVKIIEEWGLALGEDACLRVDLIQRHINLTMRRSTVTRKL</sequence>
<keyword evidence="2" id="KW-1185">Reference proteome</keyword>